<evidence type="ECO:0000313" key="2">
    <source>
        <dbReference type="EMBL" id="CAI2370958.1"/>
    </source>
</evidence>
<protein>
    <submittedName>
        <fullName evidence="2">Uncharacterized protein</fullName>
    </submittedName>
</protein>
<feature type="transmembrane region" description="Helical" evidence="1">
    <location>
        <begin position="150"/>
        <end position="170"/>
    </location>
</feature>
<feature type="transmembrane region" description="Helical" evidence="1">
    <location>
        <begin position="265"/>
        <end position="285"/>
    </location>
</feature>
<evidence type="ECO:0000256" key="1">
    <source>
        <dbReference type="SAM" id="Phobius"/>
    </source>
</evidence>
<dbReference type="SUPFAM" id="SSF103481">
    <property type="entry name" value="Multidrug resistance efflux transporter EmrE"/>
    <property type="match status" value="1"/>
</dbReference>
<dbReference type="GO" id="GO:0016020">
    <property type="term" value="C:membrane"/>
    <property type="evidence" value="ECO:0007669"/>
    <property type="project" value="TreeGrafter"/>
</dbReference>
<comment type="caution">
    <text evidence="2">The sequence shown here is derived from an EMBL/GenBank/DDBJ whole genome shotgun (WGS) entry which is preliminary data.</text>
</comment>
<dbReference type="EMBL" id="CAMPGE010012178">
    <property type="protein sequence ID" value="CAI2370958.1"/>
    <property type="molecule type" value="Genomic_DNA"/>
</dbReference>
<gene>
    <name evidence="2" type="ORF">ECRASSUSDP1_LOCUS12278</name>
</gene>
<feature type="transmembrane region" description="Helical" evidence="1">
    <location>
        <begin position="235"/>
        <end position="253"/>
    </location>
</feature>
<sequence>MHTFSNKKLLTSKNFVNLEALTSTPPTRDCSKSTLMSEAKRYFDSESGAKIAQKFLREEISSVSRTLEYEEDHQQKRVNNEVVGLILSILCVALITIVHVQVKLMNLWSPYLTVHELLLFMGVFLFIVGIILCVITKSFRQVLHYSRTEVWLLVVLTLLSSLNNCSSMYALDRLPLSKTIFMLSLRPTACAVIAFITLRERFTIVDSLCLIGGSLGVYILTLSTQDDNKEESFEGYFAAIICIWAGGAVAVIYRKLNLLNVHSSVVGVSLGVGFIVQPFLTTIFIEKVIHFEKYSWFDLFMNASHGLLCALFFLFMFVATFYIKASVFSPRINLENGVTVVLDVLLFHYHFTLLDLSGMVVLGICIFIPILVSLAKS</sequence>
<keyword evidence="3" id="KW-1185">Reference proteome</keyword>
<name>A0AAD1UKB8_EUPCR</name>
<dbReference type="PANTHER" id="PTHR22911">
    <property type="entry name" value="ACYL-MALONYL CONDENSING ENZYME-RELATED"/>
    <property type="match status" value="1"/>
</dbReference>
<feature type="transmembrane region" description="Helical" evidence="1">
    <location>
        <begin position="356"/>
        <end position="375"/>
    </location>
</feature>
<evidence type="ECO:0000313" key="3">
    <source>
        <dbReference type="Proteomes" id="UP001295684"/>
    </source>
</evidence>
<feature type="transmembrane region" description="Helical" evidence="1">
    <location>
        <begin position="203"/>
        <end position="223"/>
    </location>
</feature>
<proteinExistence type="predicted"/>
<dbReference type="AlphaFoldDB" id="A0AAD1UKB8"/>
<keyword evidence="1" id="KW-0472">Membrane</keyword>
<keyword evidence="1" id="KW-1133">Transmembrane helix</keyword>
<feature type="transmembrane region" description="Helical" evidence="1">
    <location>
        <begin position="305"/>
        <end position="325"/>
    </location>
</feature>
<organism evidence="2 3">
    <name type="scientific">Euplotes crassus</name>
    <dbReference type="NCBI Taxonomy" id="5936"/>
    <lineage>
        <taxon>Eukaryota</taxon>
        <taxon>Sar</taxon>
        <taxon>Alveolata</taxon>
        <taxon>Ciliophora</taxon>
        <taxon>Intramacronucleata</taxon>
        <taxon>Spirotrichea</taxon>
        <taxon>Hypotrichia</taxon>
        <taxon>Euplotida</taxon>
        <taxon>Euplotidae</taxon>
        <taxon>Moneuplotes</taxon>
    </lineage>
</organism>
<dbReference type="InterPro" id="IPR037185">
    <property type="entry name" value="EmrE-like"/>
</dbReference>
<dbReference type="Proteomes" id="UP001295684">
    <property type="component" value="Unassembled WGS sequence"/>
</dbReference>
<accession>A0AAD1UKB8</accession>
<feature type="transmembrane region" description="Helical" evidence="1">
    <location>
        <begin position="82"/>
        <end position="102"/>
    </location>
</feature>
<reference evidence="2" key="1">
    <citation type="submission" date="2023-07" db="EMBL/GenBank/DDBJ databases">
        <authorList>
            <consortium name="AG Swart"/>
            <person name="Singh M."/>
            <person name="Singh A."/>
            <person name="Seah K."/>
            <person name="Emmerich C."/>
        </authorList>
    </citation>
    <scope>NUCLEOTIDE SEQUENCE</scope>
    <source>
        <strain evidence="2">DP1</strain>
    </source>
</reference>
<dbReference type="PANTHER" id="PTHR22911:SF137">
    <property type="entry name" value="SOLUTE CARRIER FAMILY 35 MEMBER G2-RELATED"/>
    <property type="match status" value="1"/>
</dbReference>
<feature type="transmembrane region" description="Helical" evidence="1">
    <location>
        <begin position="117"/>
        <end position="138"/>
    </location>
</feature>
<keyword evidence="1" id="KW-0812">Transmembrane</keyword>